<name>A0A926JPE0_9FLAO</name>
<dbReference type="InterPro" id="IPR004675">
    <property type="entry name" value="AhpD_core"/>
</dbReference>
<dbReference type="InterPro" id="IPR003779">
    <property type="entry name" value="CMD-like"/>
</dbReference>
<evidence type="ECO:0000313" key="2">
    <source>
        <dbReference type="EMBL" id="MBC9794868.1"/>
    </source>
</evidence>
<proteinExistence type="predicted"/>
<comment type="caution">
    <text evidence="2">The sequence shown here is derived from an EMBL/GenBank/DDBJ whole genome shotgun (WGS) entry which is preliminary data.</text>
</comment>
<gene>
    <name evidence="2" type="ORF">IBL28_02730</name>
</gene>
<protein>
    <submittedName>
        <fullName evidence="2">Carboxymuconolactone decarboxylase family protein</fullName>
    </submittedName>
</protein>
<sequence>MEQRIQIDAIEPQAYKAMFAMGKYLNQNELSETHKGLIKMRASLINKCAFCIDLHTLEALKQGETEQRIRLLPAWQETDLFTEEEQILLKVTEEVTLISHQGLSEETYKKALAVFGEKYLAQMIMEIIAINSWNRIAVSTNKFITK</sequence>
<dbReference type="EMBL" id="JACVDC010000004">
    <property type="protein sequence ID" value="MBC9794868.1"/>
    <property type="molecule type" value="Genomic_DNA"/>
</dbReference>
<dbReference type="InterPro" id="IPR029032">
    <property type="entry name" value="AhpD-like"/>
</dbReference>
<dbReference type="RefSeq" id="WP_187964024.1">
    <property type="nucleotide sequence ID" value="NZ_JACVDC010000004.1"/>
</dbReference>
<dbReference type="PANTHER" id="PTHR35446">
    <property type="entry name" value="SI:CH211-175M2.5"/>
    <property type="match status" value="1"/>
</dbReference>
<dbReference type="GO" id="GO:0051920">
    <property type="term" value="F:peroxiredoxin activity"/>
    <property type="evidence" value="ECO:0007669"/>
    <property type="project" value="InterPro"/>
</dbReference>
<dbReference type="Proteomes" id="UP000653730">
    <property type="component" value="Unassembled WGS sequence"/>
</dbReference>
<reference evidence="2 3" key="1">
    <citation type="submission" date="2020-09" db="EMBL/GenBank/DDBJ databases">
        <title>Sinomicrobium weinanense sp. nov., a halophilic bacteria isolated from saline-alkali soil.</title>
        <authorList>
            <person name="Wu P."/>
            <person name="Ren H."/>
            <person name="Mei Y."/>
            <person name="Liang Y."/>
            <person name="Chen Z."/>
        </authorList>
    </citation>
    <scope>NUCLEOTIDE SEQUENCE [LARGE SCALE GENOMIC DNA]</scope>
    <source>
        <strain evidence="2 3">FJxs</strain>
    </source>
</reference>
<dbReference type="AlphaFoldDB" id="A0A926JPE0"/>
<dbReference type="PANTHER" id="PTHR35446:SF2">
    <property type="entry name" value="CARBOXYMUCONOLACTONE DECARBOXYLASE-LIKE DOMAIN-CONTAINING PROTEIN"/>
    <property type="match status" value="1"/>
</dbReference>
<keyword evidence="3" id="KW-1185">Reference proteome</keyword>
<accession>A0A926JPE0</accession>
<evidence type="ECO:0000313" key="3">
    <source>
        <dbReference type="Proteomes" id="UP000653730"/>
    </source>
</evidence>
<dbReference type="NCBIfam" id="TIGR00778">
    <property type="entry name" value="ahpD_dom"/>
    <property type="match status" value="1"/>
</dbReference>
<dbReference type="Gene3D" id="1.20.1290.10">
    <property type="entry name" value="AhpD-like"/>
    <property type="match status" value="1"/>
</dbReference>
<dbReference type="Pfam" id="PF02627">
    <property type="entry name" value="CMD"/>
    <property type="match status" value="1"/>
</dbReference>
<organism evidence="2 3">
    <name type="scientific">Sinomicrobium weinanense</name>
    <dbReference type="NCBI Taxonomy" id="2842200"/>
    <lineage>
        <taxon>Bacteria</taxon>
        <taxon>Pseudomonadati</taxon>
        <taxon>Bacteroidota</taxon>
        <taxon>Flavobacteriia</taxon>
        <taxon>Flavobacteriales</taxon>
        <taxon>Flavobacteriaceae</taxon>
        <taxon>Sinomicrobium</taxon>
    </lineage>
</organism>
<dbReference type="SUPFAM" id="SSF69118">
    <property type="entry name" value="AhpD-like"/>
    <property type="match status" value="1"/>
</dbReference>
<feature type="domain" description="Carboxymuconolactone decarboxylase-like" evidence="1">
    <location>
        <begin position="12"/>
        <end position="94"/>
    </location>
</feature>
<evidence type="ECO:0000259" key="1">
    <source>
        <dbReference type="Pfam" id="PF02627"/>
    </source>
</evidence>